<proteinExistence type="predicted"/>
<feature type="chain" id="PRO_5034034467" description="DUF3108 domain-containing protein" evidence="1">
    <location>
        <begin position="33"/>
        <end position="243"/>
    </location>
</feature>
<dbReference type="Pfam" id="PF11306">
    <property type="entry name" value="DUF3108"/>
    <property type="match status" value="1"/>
</dbReference>
<dbReference type="KEGG" id="mpau:ZMTM_01950"/>
<gene>
    <name evidence="2" type="ORF">ZMTM_01950</name>
</gene>
<evidence type="ECO:0000256" key="1">
    <source>
        <dbReference type="SAM" id="SignalP"/>
    </source>
</evidence>
<keyword evidence="1" id="KW-0732">Signal</keyword>
<dbReference type="AlphaFoldDB" id="A0A8D5JPX0"/>
<evidence type="ECO:0000313" key="3">
    <source>
        <dbReference type="Proteomes" id="UP000826722"/>
    </source>
</evidence>
<evidence type="ECO:0000313" key="2">
    <source>
        <dbReference type="EMBL" id="BCM23936.1"/>
    </source>
</evidence>
<dbReference type="InterPro" id="IPR021457">
    <property type="entry name" value="DUF3108"/>
</dbReference>
<keyword evidence="3" id="KW-1185">Reference proteome</keyword>
<name>A0A8D5JPX0_9PROT</name>
<dbReference type="RefSeq" id="WP_225907050.1">
    <property type="nucleotide sequence ID" value="NZ_AP024110.1"/>
</dbReference>
<sequence length="243" mass="26665">MKMPSIMRLNNSFKALIWVLISSFGLAGVAQAAPPTKISLEYMATRDGKPFANVTESYKQEDGRYKIESVTSGIGVFALLGKRVMTSEGEVTTQGLKPSHFELRQGDNPKKALISDFDWSASTLNLQIKGEASSSPLDKGAQDLASFPYQFMFSPPKADDFYLAVNSGRKLGNNHYKVTERGAVIEIDGKKYKALHLVDASEDAKDGKELWLGVAQYNLPIKLVLKDETGATIEQTLTSIHAE</sequence>
<dbReference type="Proteomes" id="UP000826722">
    <property type="component" value="Chromosome"/>
</dbReference>
<reference evidence="2" key="1">
    <citation type="journal article" date="2021" name="Arch. Microbiol.">
        <title>Methyloradius palustris gen. nov., sp. nov., a methanol-oxidizing bacterium isolated from snow.</title>
        <authorList>
            <person name="Miyadera T."/>
            <person name="Kojima H."/>
            <person name="Fukui M."/>
        </authorList>
    </citation>
    <scope>NUCLEOTIDE SEQUENCE</scope>
    <source>
        <strain evidence="2">Zm11</strain>
    </source>
</reference>
<dbReference type="EMBL" id="AP024110">
    <property type="protein sequence ID" value="BCM23936.1"/>
    <property type="molecule type" value="Genomic_DNA"/>
</dbReference>
<feature type="signal peptide" evidence="1">
    <location>
        <begin position="1"/>
        <end position="32"/>
    </location>
</feature>
<organism evidence="2 3">
    <name type="scientific">Methyloradius palustris</name>
    <dbReference type="NCBI Taxonomy" id="2778876"/>
    <lineage>
        <taxon>Bacteria</taxon>
        <taxon>Pseudomonadati</taxon>
        <taxon>Pseudomonadota</taxon>
        <taxon>Betaproteobacteria</taxon>
        <taxon>Nitrosomonadales</taxon>
        <taxon>Methylophilaceae</taxon>
        <taxon>Methyloradius</taxon>
    </lineage>
</organism>
<evidence type="ECO:0008006" key="4">
    <source>
        <dbReference type="Google" id="ProtNLM"/>
    </source>
</evidence>
<protein>
    <recommendedName>
        <fullName evidence="4">DUF3108 domain-containing protein</fullName>
    </recommendedName>
</protein>
<accession>A0A8D5JPX0</accession>